<dbReference type="GO" id="GO:0016853">
    <property type="term" value="F:isomerase activity"/>
    <property type="evidence" value="ECO:0007669"/>
    <property type="project" value="UniProtKB-KW"/>
</dbReference>
<gene>
    <name evidence="2" type="ORF">CCGE525_30500</name>
</gene>
<reference evidence="2 3" key="1">
    <citation type="submission" date="2018-10" db="EMBL/GenBank/DDBJ databases">
        <title>Rhizobium etli, R. leguminosarum and a new Rhizobium genospecies from Phaseolus dumosus.</title>
        <authorList>
            <person name="Ramirez-Puebla S.T."/>
            <person name="Rogel-Hernandez M.A."/>
            <person name="Guerrero G."/>
            <person name="Ormeno-Orrillo E."/>
            <person name="Martinez-Romero J.C."/>
            <person name="Negrete-Yankelevich S."/>
            <person name="Martinez-Romero E."/>
        </authorList>
    </citation>
    <scope>NUCLEOTIDE SEQUENCE [LARGE SCALE GENOMIC DNA]</scope>
    <source>
        <strain evidence="2 3">CCGE525</strain>
        <plasmid evidence="3">prccge525c</plasmid>
    </source>
</reference>
<protein>
    <submittedName>
        <fullName evidence="2">Xylose isomerase</fullName>
    </submittedName>
</protein>
<dbReference type="KEGG" id="rjg:CCGE525_30500"/>
<evidence type="ECO:0000259" key="1">
    <source>
        <dbReference type="Pfam" id="PF01261"/>
    </source>
</evidence>
<dbReference type="OrthoDB" id="9804047at2"/>
<keyword evidence="2" id="KW-0614">Plasmid</keyword>
<dbReference type="AlphaFoldDB" id="A0A387FZG3"/>
<sequence>MSDLSPRVTADGYRIAINPIQWLASEDGFLDRSKAPPLDDFLAQIRQVGFPAAVIAIPVGTSLEDYKAAFERAGILPAPSYFGIPSPEAEVPLEKTLEEAKLAGSRQAALGLKDIFIAVHMPPKLRPRVDKPAVGAMFDQARLDFIIDQLGNVAEALKAEGVMPALHPHVGTWIETENDTRRTLDTIGPGTLNFGPDSGHLSWAGADVLGLFRSYRDRISIMHIKDIRLDVRDAAIAAGKSYPQTALDGLWAEPGIGNLDIKAMLTELGPSFDGWIVAEVDRPTMPPYESAVVSANYLRELRRPSA</sequence>
<feature type="domain" description="Xylose isomerase-like TIM barrel" evidence="1">
    <location>
        <begin position="55"/>
        <end position="300"/>
    </location>
</feature>
<dbReference type="RefSeq" id="WP_120707944.1">
    <property type="nucleotide sequence ID" value="NZ_CP032695.1"/>
</dbReference>
<dbReference type="Proteomes" id="UP000282195">
    <property type="component" value="Plasmid pRCCGE525c"/>
</dbReference>
<name>A0A387FZG3_9HYPH</name>
<proteinExistence type="predicted"/>
<dbReference type="InterPro" id="IPR013022">
    <property type="entry name" value="Xyl_isomerase-like_TIM-brl"/>
</dbReference>
<organism evidence="2 3">
    <name type="scientific">Rhizobium jaguaris</name>
    <dbReference type="NCBI Taxonomy" id="1312183"/>
    <lineage>
        <taxon>Bacteria</taxon>
        <taxon>Pseudomonadati</taxon>
        <taxon>Pseudomonadota</taxon>
        <taxon>Alphaproteobacteria</taxon>
        <taxon>Hyphomicrobiales</taxon>
        <taxon>Rhizobiaceae</taxon>
        <taxon>Rhizobium/Agrobacterium group</taxon>
        <taxon>Rhizobium</taxon>
    </lineage>
</organism>
<keyword evidence="3" id="KW-1185">Reference proteome</keyword>
<dbReference type="InterPro" id="IPR036237">
    <property type="entry name" value="Xyl_isomerase-like_sf"/>
</dbReference>
<evidence type="ECO:0000313" key="2">
    <source>
        <dbReference type="EMBL" id="AYG63037.1"/>
    </source>
</evidence>
<geneLocation type="plasmid" evidence="3">
    <name>prccge525c</name>
</geneLocation>
<dbReference type="InterPro" id="IPR050312">
    <property type="entry name" value="IolE/XylAMocC-like"/>
</dbReference>
<dbReference type="EMBL" id="CP032695">
    <property type="protein sequence ID" value="AYG63037.1"/>
    <property type="molecule type" value="Genomic_DNA"/>
</dbReference>
<dbReference type="Gene3D" id="3.20.20.150">
    <property type="entry name" value="Divalent-metal-dependent TIM barrel enzymes"/>
    <property type="match status" value="1"/>
</dbReference>
<dbReference type="SUPFAM" id="SSF51658">
    <property type="entry name" value="Xylose isomerase-like"/>
    <property type="match status" value="1"/>
</dbReference>
<dbReference type="Pfam" id="PF01261">
    <property type="entry name" value="AP_endonuc_2"/>
    <property type="match status" value="1"/>
</dbReference>
<keyword evidence="2" id="KW-0413">Isomerase</keyword>
<evidence type="ECO:0000313" key="3">
    <source>
        <dbReference type="Proteomes" id="UP000282195"/>
    </source>
</evidence>
<dbReference type="PANTHER" id="PTHR12110:SF41">
    <property type="entry name" value="INOSOSE DEHYDRATASE"/>
    <property type="match status" value="1"/>
</dbReference>
<dbReference type="PANTHER" id="PTHR12110">
    <property type="entry name" value="HYDROXYPYRUVATE ISOMERASE"/>
    <property type="match status" value="1"/>
</dbReference>
<accession>A0A387FZG3</accession>